<feature type="signal peptide" evidence="3">
    <location>
        <begin position="1"/>
        <end position="19"/>
    </location>
</feature>
<dbReference type="PROSITE" id="PS50297">
    <property type="entry name" value="ANK_REP_REGION"/>
    <property type="match status" value="1"/>
</dbReference>
<dbReference type="STRING" id="1043002.A0A074X6E7"/>
<evidence type="ECO:0000256" key="2">
    <source>
        <dbReference type="PROSITE-ProRule" id="PRU00023"/>
    </source>
</evidence>
<feature type="chain" id="PRO_5001702113" description="Nephrocystin 3-like N-terminal domain-containing protein" evidence="3">
    <location>
        <begin position="20"/>
        <end position="794"/>
    </location>
</feature>
<sequence length="794" mass="89124">MADPIAIVGLLVTVGQILSALHEYGKSVSQARNDIADLSTKLLVLQGVLKQVEKRDLTKSSIVSAHAEGDPRRVLESAAQSLNLLVRKLDVPTSGFKRLVQYTKWPLDKKDVAEQMTRFERLKSLLILSFLTEASDDILAAVHSLESSLQQDLNRIDSIVAHRMDSDFVNWLAPLSPEPRHLRFCAEREPETRKWFLDGPYRSWLASSEQNTMCLTGKSGTGKTTLFSFAVDTLAKECQIEQTWISAYWYCSFTEVASQRPSNILGSFMCQFTQHDPEFLSDARSVYESSRYSSHRTPMSLEQMEDSICKYLPKYNRVFLLIDAVNESQEKDGLLRALFRLMQRCKNLRILTSTIGDAPRDEGATHPLTIIRFEPKGSRNDIAAMIENALVSRPGLQGLSEKLKQEIRDTFFEQADGSFRWAYLSLDNLARKNTPRQVRAALQGLPASLGDIYADILGRIPEETRELAQKALLWLIFARRPLTLAELNEAIIMEDGQTDIDEDDRICRETAVLETCHGLLDCYNGVVSLSHSSVETYLTKTNTMPIEAATFGLEVEDGDRILMRVCLQYLSMAPFASGHRRDDKELLETLKQYPLLDYAAQTWAVHARECELQQSDRDAIMRFLQTTHQPRGGNHGLWVHVLSPATDPWDLEILSTTHPLYYAASFGLYQIVQTILQEDPDVDINAQGGRYGSRPLFVACWREHYDIAHLLLDAGADVTLEDEASGFTALSLVSQWGKDSSETRKLIAHMLTATATIGGAEQVHPLEDNGSSEHARVDSKSAVTLKFQSGSARS</sequence>
<dbReference type="HOGENOM" id="CLU_000288_34_23_1"/>
<dbReference type="PROSITE" id="PS50088">
    <property type="entry name" value="ANK_REPEAT"/>
    <property type="match status" value="1"/>
</dbReference>
<dbReference type="InterPro" id="IPR002110">
    <property type="entry name" value="Ankyrin_rpt"/>
</dbReference>
<feature type="domain" description="Nephrocystin 3-like N-terminal" evidence="4">
    <location>
        <begin position="192"/>
        <end position="352"/>
    </location>
</feature>
<keyword evidence="2" id="KW-0040">ANK repeat</keyword>
<dbReference type="SUPFAM" id="SSF52540">
    <property type="entry name" value="P-loop containing nucleoside triphosphate hydrolases"/>
    <property type="match status" value="1"/>
</dbReference>
<feature type="repeat" description="ANK" evidence="2">
    <location>
        <begin position="691"/>
        <end position="723"/>
    </location>
</feature>
<dbReference type="EMBL" id="KL585007">
    <property type="protein sequence ID" value="KEQ79354.1"/>
    <property type="molecule type" value="Genomic_DNA"/>
</dbReference>
<dbReference type="SMART" id="SM00248">
    <property type="entry name" value="ANK"/>
    <property type="match status" value="2"/>
</dbReference>
<evidence type="ECO:0000259" key="4">
    <source>
        <dbReference type="Pfam" id="PF24883"/>
    </source>
</evidence>
<dbReference type="SUPFAM" id="SSF48403">
    <property type="entry name" value="Ankyrin repeat"/>
    <property type="match status" value="1"/>
</dbReference>
<keyword evidence="1" id="KW-0677">Repeat</keyword>
<dbReference type="RefSeq" id="XP_029755541.1">
    <property type="nucleotide sequence ID" value="XM_029906491.1"/>
</dbReference>
<keyword evidence="3" id="KW-0732">Signal</keyword>
<proteinExistence type="predicted"/>
<dbReference type="InterPro" id="IPR027417">
    <property type="entry name" value="P-loop_NTPase"/>
</dbReference>
<evidence type="ECO:0000256" key="3">
    <source>
        <dbReference type="SAM" id="SignalP"/>
    </source>
</evidence>
<dbReference type="PANTHER" id="PTHR10039:SF16">
    <property type="entry name" value="GPI INOSITOL-DEACYLASE"/>
    <property type="match status" value="1"/>
</dbReference>
<dbReference type="GeneID" id="40748797"/>
<accession>A0A074X6E7</accession>
<dbReference type="Proteomes" id="UP000030706">
    <property type="component" value="Unassembled WGS sequence"/>
</dbReference>
<evidence type="ECO:0000313" key="5">
    <source>
        <dbReference type="EMBL" id="KEQ79354.1"/>
    </source>
</evidence>
<dbReference type="Pfam" id="PF24883">
    <property type="entry name" value="NPHP3_N"/>
    <property type="match status" value="1"/>
</dbReference>
<dbReference type="PANTHER" id="PTHR10039">
    <property type="entry name" value="AMELOGENIN"/>
    <property type="match status" value="1"/>
</dbReference>
<keyword evidence="6" id="KW-1185">Reference proteome</keyword>
<reference evidence="5 6" key="1">
    <citation type="journal article" date="2014" name="BMC Genomics">
        <title>Genome sequencing of four Aureobasidium pullulans varieties: biotechnological potential, stress tolerance, and description of new species.</title>
        <authorList>
            <person name="Gostin Ar C."/>
            <person name="Ohm R.A."/>
            <person name="Kogej T."/>
            <person name="Sonjak S."/>
            <person name="Turk M."/>
            <person name="Zajc J."/>
            <person name="Zalar P."/>
            <person name="Grube M."/>
            <person name="Sun H."/>
            <person name="Han J."/>
            <person name="Sharma A."/>
            <person name="Chiniquy J."/>
            <person name="Ngan C.Y."/>
            <person name="Lipzen A."/>
            <person name="Barry K."/>
            <person name="Grigoriev I.V."/>
            <person name="Gunde-Cimerman N."/>
        </authorList>
    </citation>
    <scope>NUCLEOTIDE SEQUENCE [LARGE SCALE GENOMIC DNA]</scope>
    <source>
        <strain evidence="5 6">EXF-150</strain>
    </source>
</reference>
<evidence type="ECO:0000313" key="6">
    <source>
        <dbReference type="Proteomes" id="UP000030706"/>
    </source>
</evidence>
<evidence type="ECO:0000256" key="1">
    <source>
        <dbReference type="ARBA" id="ARBA00022737"/>
    </source>
</evidence>
<gene>
    <name evidence="5" type="ORF">M438DRAFT_349865</name>
</gene>
<organism evidence="5 6">
    <name type="scientific">Aureobasidium pullulans EXF-150</name>
    <dbReference type="NCBI Taxonomy" id="1043002"/>
    <lineage>
        <taxon>Eukaryota</taxon>
        <taxon>Fungi</taxon>
        <taxon>Dikarya</taxon>
        <taxon>Ascomycota</taxon>
        <taxon>Pezizomycotina</taxon>
        <taxon>Dothideomycetes</taxon>
        <taxon>Dothideomycetidae</taxon>
        <taxon>Dothideales</taxon>
        <taxon>Saccotheciaceae</taxon>
        <taxon>Aureobasidium</taxon>
    </lineage>
</organism>
<dbReference type="InterPro" id="IPR036770">
    <property type="entry name" value="Ankyrin_rpt-contain_sf"/>
</dbReference>
<protein>
    <recommendedName>
        <fullName evidence="4">Nephrocystin 3-like N-terminal domain-containing protein</fullName>
    </recommendedName>
</protein>
<dbReference type="Gene3D" id="1.25.40.20">
    <property type="entry name" value="Ankyrin repeat-containing domain"/>
    <property type="match status" value="1"/>
</dbReference>
<dbReference type="Pfam" id="PF12796">
    <property type="entry name" value="Ank_2"/>
    <property type="match status" value="1"/>
</dbReference>
<dbReference type="Gene3D" id="3.40.50.300">
    <property type="entry name" value="P-loop containing nucleotide triphosphate hydrolases"/>
    <property type="match status" value="1"/>
</dbReference>
<dbReference type="OrthoDB" id="1577640at2759"/>
<dbReference type="AlphaFoldDB" id="A0A074X6E7"/>
<name>A0A074X6E7_AURPU</name>
<dbReference type="InterPro" id="IPR056884">
    <property type="entry name" value="NPHP3-like_N"/>
</dbReference>